<organism evidence="2 3">
    <name type="scientific">Chaetomidium leptoderma</name>
    <dbReference type="NCBI Taxonomy" id="669021"/>
    <lineage>
        <taxon>Eukaryota</taxon>
        <taxon>Fungi</taxon>
        <taxon>Dikarya</taxon>
        <taxon>Ascomycota</taxon>
        <taxon>Pezizomycotina</taxon>
        <taxon>Sordariomycetes</taxon>
        <taxon>Sordariomycetidae</taxon>
        <taxon>Sordariales</taxon>
        <taxon>Chaetomiaceae</taxon>
        <taxon>Chaetomidium</taxon>
    </lineage>
</organism>
<proteinExistence type="predicted"/>
<reference evidence="2" key="2">
    <citation type="submission" date="2023-05" db="EMBL/GenBank/DDBJ databases">
        <authorList>
            <consortium name="Lawrence Berkeley National Laboratory"/>
            <person name="Steindorff A."/>
            <person name="Hensen N."/>
            <person name="Bonometti L."/>
            <person name="Westerberg I."/>
            <person name="Brannstrom I.O."/>
            <person name="Guillou S."/>
            <person name="Cros-Aarteil S."/>
            <person name="Calhoun S."/>
            <person name="Haridas S."/>
            <person name="Kuo A."/>
            <person name="Mondo S."/>
            <person name="Pangilinan J."/>
            <person name="Riley R."/>
            <person name="Labutti K."/>
            <person name="Andreopoulos B."/>
            <person name="Lipzen A."/>
            <person name="Chen C."/>
            <person name="Yanf M."/>
            <person name="Daum C."/>
            <person name="Ng V."/>
            <person name="Clum A."/>
            <person name="Ohm R."/>
            <person name="Martin F."/>
            <person name="Silar P."/>
            <person name="Natvig D."/>
            <person name="Lalanne C."/>
            <person name="Gautier V."/>
            <person name="Ament-Velasquez S.L."/>
            <person name="Kruys A."/>
            <person name="Hutchinson M.I."/>
            <person name="Powell A.J."/>
            <person name="Barry K."/>
            <person name="Miller A.N."/>
            <person name="Grigoriev I.V."/>
            <person name="Debuchy R."/>
            <person name="Gladieux P."/>
            <person name="Thoren M.H."/>
            <person name="Johannesson H."/>
        </authorList>
    </citation>
    <scope>NUCLEOTIDE SEQUENCE</scope>
    <source>
        <strain evidence="2">CBS 538.74</strain>
    </source>
</reference>
<feature type="compositionally biased region" description="Basic residues" evidence="1">
    <location>
        <begin position="88"/>
        <end position="110"/>
    </location>
</feature>
<dbReference type="AlphaFoldDB" id="A0AAN6ZZM8"/>
<feature type="region of interest" description="Disordered" evidence="1">
    <location>
        <begin position="58"/>
        <end position="116"/>
    </location>
</feature>
<comment type="caution">
    <text evidence="2">The sequence shown here is derived from an EMBL/GenBank/DDBJ whole genome shotgun (WGS) entry which is preliminary data.</text>
</comment>
<sequence length="116" mass="13771">MSSSESSTPDRTPQPYTLVVADPGADEPEVNHTWMMATVIEDDDLMFGGKPLCAWYEEDRRRMSSNMDEEEETRGRQRERVRVDNHHHQMSHHQHQHQHQPQHHRHHSKKSKETKE</sequence>
<protein>
    <submittedName>
        <fullName evidence="2">Uncharacterized protein</fullName>
    </submittedName>
</protein>
<accession>A0AAN6ZZM8</accession>
<feature type="compositionally biased region" description="Basic and acidic residues" evidence="1">
    <location>
        <begin position="73"/>
        <end position="87"/>
    </location>
</feature>
<name>A0AAN6ZZM8_9PEZI</name>
<reference evidence="2" key="1">
    <citation type="journal article" date="2023" name="Mol. Phylogenet. Evol.">
        <title>Genome-scale phylogeny and comparative genomics of the fungal order Sordariales.</title>
        <authorList>
            <person name="Hensen N."/>
            <person name="Bonometti L."/>
            <person name="Westerberg I."/>
            <person name="Brannstrom I.O."/>
            <person name="Guillou S."/>
            <person name="Cros-Aarteil S."/>
            <person name="Calhoun S."/>
            <person name="Haridas S."/>
            <person name="Kuo A."/>
            <person name="Mondo S."/>
            <person name="Pangilinan J."/>
            <person name="Riley R."/>
            <person name="LaButti K."/>
            <person name="Andreopoulos B."/>
            <person name="Lipzen A."/>
            <person name="Chen C."/>
            <person name="Yan M."/>
            <person name="Daum C."/>
            <person name="Ng V."/>
            <person name="Clum A."/>
            <person name="Steindorff A."/>
            <person name="Ohm R.A."/>
            <person name="Martin F."/>
            <person name="Silar P."/>
            <person name="Natvig D.O."/>
            <person name="Lalanne C."/>
            <person name="Gautier V."/>
            <person name="Ament-Velasquez S.L."/>
            <person name="Kruys A."/>
            <person name="Hutchinson M.I."/>
            <person name="Powell A.J."/>
            <person name="Barry K."/>
            <person name="Miller A.N."/>
            <person name="Grigoriev I.V."/>
            <person name="Debuchy R."/>
            <person name="Gladieux P."/>
            <person name="Hiltunen Thoren M."/>
            <person name="Johannesson H."/>
        </authorList>
    </citation>
    <scope>NUCLEOTIDE SEQUENCE</scope>
    <source>
        <strain evidence="2">CBS 538.74</strain>
    </source>
</reference>
<feature type="region of interest" description="Disordered" evidence="1">
    <location>
        <begin position="1"/>
        <end position="28"/>
    </location>
</feature>
<feature type="compositionally biased region" description="Polar residues" evidence="1">
    <location>
        <begin position="1"/>
        <end position="15"/>
    </location>
</feature>
<evidence type="ECO:0000313" key="3">
    <source>
        <dbReference type="Proteomes" id="UP001302745"/>
    </source>
</evidence>
<dbReference type="Proteomes" id="UP001302745">
    <property type="component" value="Unassembled WGS sequence"/>
</dbReference>
<gene>
    <name evidence="2" type="ORF">C8A00DRAFT_42486</name>
</gene>
<evidence type="ECO:0000256" key="1">
    <source>
        <dbReference type="SAM" id="MobiDB-lite"/>
    </source>
</evidence>
<dbReference type="EMBL" id="MU856902">
    <property type="protein sequence ID" value="KAK4154806.1"/>
    <property type="molecule type" value="Genomic_DNA"/>
</dbReference>
<evidence type="ECO:0000313" key="2">
    <source>
        <dbReference type="EMBL" id="KAK4154806.1"/>
    </source>
</evidence>
<keyword evidence="3" id="KW-1185">Reference proteome</keyword>